<name>A0A835R4E3_VANPL</name>
<dbReference type="EMBL" id="JADCNL010000005">
    <property type="protein sequence ID" value="KAG0481320.1"/>
    <property type="molecule type" value="Genomic_DNA"/>
</dbReference>
<organism evidence="3 4">
    <name type="scientific">Vanilla planifolia</name>
    <name type="common">Vanilla</name>
    <dbReference type="NCBI Taxonomy" id="51239"/>
    <lineage>
        <taxon>Eukaryota</taxon>
        <taxon>Viridiplantae</taxon>
        <taxon>Streptophyta</taxon>
        <taxon>Embryophyta</taxon>
        <taxon>Tracheophyta</taxon>
        <taxon>Spermatophyta</taxon>
        <taxon>Magnoliopsida</taxon>
        <taxon>Liliopsida</taxon>
        <taxon>Asparagales</taxon>
        <taxon>Orchidaceae</taxon>
        <taxon>Vanilloideae</taxon>
        <taxon>Vanilleae</taxon>
        <taxon>Vanilla</taxon>
    </lineage>
</organism>
<dbReference type="Proteomes" id="UP000636800">
    <property type="component" value="Chromosome 5"/>
</dbReference>
<evidence type="ECO:0000313" key="3">
    <source>
        <dbReference type="EMBL" id="KAG0481320.1"/>
    </source>
</evidence>
<proteinExistence type="inferred from homology"/>
<dbReference type="OrthoDB" id="778581at2759"/>
<dbReference type="GO" id="GO:0008296">
    <property type="term" value="F:3'-5'-DNA exonuclease activity"/>
    <property type="evidence" value="ECO:0007669"/>
    <property type="project" value="TreeGrafter"/>
</dbReference>
<evidence type="ECO:0000256" key="2">
    <source>
        <dbReference type="ARBA" id="ARBA00022801"/>
    </source>
</evidence>
<reference evidence="3 4" key="1">
    <citation type="journal article" date="2020" name="Nat. Food">
        <title>A phased Vanilla planifolia genome enables genetic improvement of flavour and production.</title>
        <authorList>
            <person name="Hasing T."/>
            <person name="Tang H."/>
            <person name="Brym M."/>
            <person name="Khazi F."/>
            <person name="Huang T."/>
            <person name="Chambers A.H."/>
        </authorList>
    </citation>
    <scope>NUCLEOTIDE SEQUENCE [LARGE SCALE GENOMIC DNA]</scope>
    <source>
        <tissue evidence="3">Leaf</tissue>
    </source>
</reference>
<keyword evidence="2" id="KW-0378">Hydrolase</keyword>
<accession>A0A835R4E3</accession>
<dbReference type="SUPFAM" id="SSF51556">
    <property type="entry name" value="Metallo-dependent hydrolases"/>
    <property type="match status" value="1"/>
</dbReference>
<dbReference type="GO" id="GO:0005829">
    <property type="term" value="C:cytosol"/>
    <property type="evidence" value="ECO:0007669"/>
    <property type="project" value="TreeGrafter"/>
</dbReference>
<keyword evidence="4" id="KW-1185">Reference proteome</keyword>
<dbReference type="PANTHER" id="PTHR10060">
    <property type="entry name" value="TATD FAMILY DEOXYRIBONUCLEASE"/>
    <property type="match status" value="1"/>
</dbReference>
<evidence type="ECO:0000313" key="4">
    <source>
        <dbReference type="Proteomes" id="UP000636800"/>
    </source>
</evidence>
<dbReference type="InterPro" id="IPR032466">
    <property type="entry name" value="Metal_Hydrolase"/>
</dbReference>
<dbReference type="Gene3D" id="3.20.20.140">
    <property type="entry name" value="Metal-dependent hydrolases"/>
    <property type="match status" value="1"/>
</dbReference>
<dbReference type="AlphaFoldDB" id="A0A835R4E3"/>
<comment type="similarity">
    <text evidence="1">Belongs to the metallo-dependent hydrolases superfamily. TatD-type hydrolase family.</text>
</comment>
<dbReference type="PANTHER" id="PTHR10060:SF15">
    <property type="entry name" value="DEOXYRIBONUCLEASE TATDN1"/>
    <property type="match status" value="1"/>
</dbReference>
<comment type="caution">
    <text evidence="3">The sequence shown here is derived from an EMBL/GenBank/DDBJ whole genome shotgun (WGS) entry which is preliminary data.</text>
</comment>
<dbReference type="InterPro" id="IPR050891">
    <property type="entry name" value="TatD-type_Hydrolase"/>
</dbReference>
<evidence type="ECO:0000256" key="1">
    <source>
        <dbReference type="ARBA" id="ARBA00009275"/>
    </source>
</evidence>
<gene>
    <name evidence="3" type="ORF">HPP92_012178</name>
</gene>
<sequence>MASGIRMIDIGVNFTDGMFRGFYHGNRFHPGDIPAVLSRAWSAGVDRIIITGVSLAESREALVIAETDVQRVCSVRSVCIQPDEFDRSGDPEKHFQELLALAKEGVAKGKSPRPGMPP</sequence>
<protein>
    <submittedName>
        <fullName evidence="3">Uncharacterized protein</fullName>
    </submittedName>
</protein>